<feature type="region of interest" description="Disordered" evidence="1">
    <location>
        <begin position="1"/>
        <end position="158"/>
    </location>
</feature>
<evidence type="ECO:0000313" key="3">
    <source>
        <dbReference type="Proteomes" id="UP000799778"/>
    </source>
</evidence>
<feature type="compositionally biased region" description="Low complexity" evidence="1">
    <location>
        <begin position="83"/>
        <end position="116"/>
    </location>
</feature>
<sequence>MSPDPRTTTYSDGTNSASSGERYDDRDLSRPAPLRPSQLPHSPPYHPRGFDRRREHSPQSIDTAVRYIPSEPRSITTRALEGSSARIPSSSSARIPSSSSVGIPSSSSVGIPSTSSARIPSTSNPPSQRWPGSPRVDPPIRRPSHSHPPSEADNPPSTILDREAERLRLLLNLRDHQINTKADNLLNGITTDSILIEDVRPAGQALISRMPWLKEQYNRQRLRISSLAPGARRASSGQLLSPTTRYIVTGRESPGALRPSTAARHPIRAYAPAPSPRSVSAHTLRDTTANFRAQFETNAHFAALEALFVGRPDIVEELQDLRERCGVALEGGDRTPVAGVRSVSINSRDVVESVESDAACGQCRWE</sequence>
<feature type="compositionally biased region" description="Polar residues" evidence="1">
    <location>
        <begin position="117"/>
        <end position="127"/>
    </location>
</feature>
<name>A0A6A5XN80_9PLEO</name>
<proteinExistence type="predicted"/>
<dbReference type="GeneID" id="54288491"/>
<reference evidence="2" key="1">
    <citation type="journal article" date="2020" name="Stud. Mycol.">
        <title>101 Dothideomycetes genomes: a test case for predicting lifestyles and emergence of pathogens.</title>
        <authorList>
            <person name="Haridas S."/>
            <person name="Albert R."/>
            <person name="Binder M."/>
            <person name="Bloem J."/>
            <person name="Labutti K."/>
            <person name="Salamov A."/>
            <person name="Andreopoulos B."/>
            <person name="Baker S."/>
            <person name="Barry K."/>
            <person name="Bills G."/>
            <person name="Bluhm B."/>
            <person name="Cannon C."/>
            <person name="Castanera R."/>
            <person name="Culley D."/>
            <person name="Daum C."/>
            <person name="Ezra D."/>
            <person name="Gonzalez J."/>
            <person name="Henrissat B."/>
            <person name="Kuo A."/>
            <person name="Liang C."/>
            <person name="Lipzen A."/>
            <person name="Lutzoni F."/>
            <person name="Magnuson J."/>
            <person name="Mondo S."/>
            <person name="Nolan M."/>
            <person name="Ohm R."/>
            <person name="Pangilinan J."/>
            <person name="Park H.-J."/>
            <person name="Ramirez L."/>
            <person name="Alfaro M."/>
            <person name="Sun H."/>
            <person name="Tritt A."/>
            <person name="Yoshinaga Y."/>
            <person name="Zwiers L.-H."/>
            <person name="Turgeon B."/>
            <person name="Goodwin S."/>
            <person name="Spatafora J."/>
            <person name="Crous P."/>
            <person name="Grigoriev I."/>
        </authorList>
    </citation>
    <scope>NUCLEOTIDE SEQUENCE</scope>
    <source>
        <strain evidence="2">CBS 175.79</strain>
    </source>
</reference>
<dbReference type="Proteomes" id="UP000799778">
    <property type="component" value="Unassembled WGS sequence"/>
</dbReference>
<dbReference type="RefSeq" id="XP_033382580.1">
    <property type="nucleotide sequence ID" value="XM_033531094.1"/>
</dbReference>
<protein>
    <submittedName>
        <fullName evidence="2">Uncharacterized protein</fullName>
    </submittedName>
</protein>
<accession>A0A6A5XN80</accession>
<gene>
    <name evidence="2" type="ORF">BU24DRAFT_451350</name>
</gene>
<keyword evidence="3" id="KW-1185">Reference proteome</keyword>
<evidence type="ECO:0000313" key="2">
    <source>
        <dbReference type="EMBL" id="KAF2014241.1"/>
    </source>
</evidence>
<organism evidence="2 3">
    <name type="scientific">Aaosphaeria arxii CBS 175.79</name>
    <dbReference type="NCBI Taxonomy" id="1450172"/>
    <lineage>
        <taxon>Eukaryota</taxon>
        <taxon>Fungi</taxon>
        <taxon>Dikarya</taxon>
        <taxon>Ascomycota</taxon>
        <taxon>Pezizomycotina</taxon>
        <taxon>Dothideomycetes</taxon>
        <taxon>Pleosporomycetidae</taxon>
        <taxon>Pleosporales</taxon>
        <taxon>Pleosporales incertae sedis</taxon>
        <taxon>Aaosphaeria</taxon>
    </lineage>
</organism>
<dbReference type="EMBL" id="ML978070">
    <property type="protein sequence ID" value="KAF2014241.1"/>
    <property type="molecule type" value="Genomic_DNA"/>
</dbReference>
<evidence type="ECO:0000256" key="1">
    <source>
        <dbReference type="SAM" id="MobiDB-lite"/>
    </source>
</evidence>
<feature type="compositionally biased region" description="Basic and acidic residues" evidence="1">
    <location>
        <begin position="48"/>
        <end position="57"/>
    </location>
</feature>
<dbReference type="AlphaFoldDB" id="A0A6A5XN80"/>
<feature type="compositionally biased region" description="Polar residues" evidence="1">
    <location>
        <begin position="1"/>
        <end position="19"/>
    </location>
</feature>